<dbReference type="GO" id="GO:0008726">
    <property type="term" value="F:alkanesulfonate monooxygenase activity"/>
    <property type="evidence" value="ECO:0007669"/>
    <property type="project" value="TreeGrafter"/>
</dbReference>
<dbReference type="AlphaFoldDB" id="A0A919DCI8"/>
<dbReference type="Pfam" id="PF00296">
    <property type="entry name" value="Bac_luciferase"/>
    <property type="match status" value="1"/>
</dbReference>
<reference evidence="6" key="1">
    <citation type="journal article" date="2014" name="Int. J. Syst. Evol. Microbiol.">
        <title>Complete genome sequence of Corynebacterium casei LMG S-19264T (=DSM 44701T), isolated from a smear-ripened cheese.</title>
        <authorList>
            <consortium name="US DOE Joint Genome Institute (JGI-PGF)"/>
            <person name="Walter F."/>
            <person name="Albersmeier A."/>
            <person name="Kalinowski J."/>
            <person name="Ruckert C."/>
        </authorList>
    </citation>
    <scope>NUCLEOTIDE SEQUENCE</scope>
    <source>
        <strain evidence="6">CGMCC 4.7403</strain>
    </source>
</reference>
<dbReference type="Gene3D" id="3.20.20.30">
    <property type="entry name" value="Luciferase-like domain"/>
    <property type="match status" value="1"/>
</dbReference>
<evidence type="ECO:0000313" key="6">
    <source>
        <dbReference type="EMBL" id="GHE34606.1"/>
    </source>
</evidence>
<proteinExistence type="predicted"/>
<dbReference type="Proteomes" id="UP000603227">
    <property type="component" value="Unassembled WGS sequence"/>
</dbReference>
<keyword evidence="4" id="KW-0503">Monooxygenase</keyword>
<dbReference type="EMBL" id="BNAT01000019">
    <property type="protein sequence ID" value="GHE34606.1"/>
    <property type="molecule type" value="Genomic_DNA"/>
</dbReference>
<evidence type="ECO:0000256" key="2">
    <source>
        <dbReference type="ARBA" id="ARBA00022643"/>
    </source>
</evidence>
<evidence type="ECO:0000256" key="4">
    <source>
        <dbReference type="ARBA" id="ARBA00023033"/>
    </source>
</evidence>
<keyword evidence="7" id="KW-1185">Reference proteome</keyword>
<dbReference type="InterPro" id="IPR011251">
    <property type="entry name" value="Luciferase-like_dom"/>
</dbReference>
<keyword evidence="1" id="KW-0285">Flavoprotein</keyword>
<keyword evidence="3" id="KW-0560">Oxidoreductase</keyword>
<dbReference type="RefSeq" id="WP_189784885.1">
    <property type="nucleotide sequence ID" value="NZ_BNAT01000019.1"/>
</dbReference>
<dbReference type="InterPro" id="IPR050172">
    <property type="entry name" value="SsuD_RutA_monooxygenase"/>
</dbReference>
<protein>
    <submittedName>
        <fullName evidence="6">Luciferase</fullName>
    </submittedName>
</protein>
<sequence length="293" mass="32330">MRIGLVILPDTPWDQAAKQWRLADELGFDHAWTYDHLTWRERVGDPWYAALPTLAAAALQTRRIRLGPLVTGPNFRHPVPLAQEFMTLDDLSAGRMVLGLGAGTTGIDASALGRPPGGAARMRRFAEFTGVVERLLRERQVTHHGEFYDFEEARVIPGCVQRPRAPIAVAATGRRGIAVAARHADMWVTNGVVPGPHQAPRIDYAALAEQSRTLDRACCALGRDPRTVRRMVVDTGRDRPVLASAATFATAVERYARLGFTDLVIPFPAPDGPYQGDPTVLHDIAERHLTERR</sequence>
<dbReference type="SUPFAM" id="SSF51679">
    <property type="entry name" value="Bacterial luciferase-like"/>
    <property type="match status" value="1"/>
</dbReference>
<evidence type="ECO:0000259" key="5">
    <source>
        <dbReference type="Pfam" id="PF00296"/>
    </source>
</evidence>
<reference evidence="6" key="2">
    <citation type="submission" date="2020-09" db="EMBL/GenBank/DDBJ databases">
        <authorList>
            <person name="Sun Q."/>
            <person name="Zhou Y."/>
        </authorList>
    </citation>
    <scope>NUCLEOTIDE SEQUENCE</scope>
    <source>
        <strain evidence="6">CGMCC 4.7403</strain>
    </source>
</reference>
<evidence type="ECO:0000256" key="1">
    <source>
        <dbReference type="ARBA" id="ARBA00022630"/>
    </source>
</evidence>
<dbReference type="PANTHER" id="PTHR42847">
    <property type="entry name" value="ALKANESULFONATE MONOOXYGENASE"/>
    <property type="match status" value="1"/>
</dbReference>
<dbReference type="InterPro" id="IPR036661">
    <property type="entry name" value="Luciferase-like_sf"/>
</dbReference>
<keyword evidence="2" id="KW-0288">FMN</keyword>
<gene>
    <name evidence="6" type="ORF">GCM10017771_52300</name>
</gene>
<dbReference type="PANTHER" id="PTHR42847:SF4">
    <property type="entry name" value="ALKANESULFONATE MONOOXYGENASE-RELATED"/>
    <property type="match status" value="1"/>
</dbReference>
<dbReference type="GO" id="GO:0046306">
    <property type="term" value="P:alkanesulfonate catabolic process"/>
    <property type="evidence" value="ECO:0007669"/>
    <property type="project" value="TreeGrafter"/>
</dbReference>
<name>A0A919DCI8_9ACTN</name>
<evidence type="ECO:0000313" key="7">
    <source>
        <dbReference type="Proteomes" id="UP000603227"/>
    </source>
</evidence>
<feature type="domain" description="Luciferase-like" evidence="5">
    <location>
        <begin position="9"/>
        <end position="215"/>
    </location>
</feature>
<accession>A0A919DCI8</accession>
<organism evidence="6 7">
    <name type="scientific">Streptomyces capitiformicae</name>
    <dbReference type="NCBI Taxonomy" id="2014920"/>
    <lineage>
        <taxon>Bacteria</taxon>
        <taxon>Bacillati</taxon>
        <taxon>Actinomycetota</taxon>
        <taxon>Actinomycetes</taxon>
        <taxon>Kitasatosporales</taxon>
        <taxon>Streptomycetaceae</taxon>
        <taxon>Streptomyces</taxon>
    </lineage>
</organism>
<evidence type="ECO:0000256" key="3">
    <source>
        <dbReference type="ARBA" id="ARBA00023002"/>
    </source>
</evidence>
<comment type="caution">
    <text evidence="6">The sequence shown here is derived from an EMBL/GenBank/DDBJ whole genome shotgun (WGS) entry which is preliminary data.</text>
</comment>